<dbReference type="AlphaFoldDB" id="A0A160VIH4"/>
<accession>A0A160VIH4</accession>
<gene>
    <name evidence="1" type="ORF">MGWOODY_Mmi937</name>
</gene>
<organism evidence="1">
    <name type="scientific">hydrothermal vent metagenome</name>
    <dbReference type="NCBI Taxonomy" id="652676"/>
    <lineage>
        <taxon>unclassified sequences</taxon>
        <taxon>metagenomes</taxon>
        <taxon>ecological metagenomes</taxon>
    </lineage>
</organism>
<name>A0A160VIH4_9ZZZZ</name>
<evidence type="ECO:0000313" key="1">
    <source>
        <dbReference type="EMBL" id="CUV10726.1"/>
    </source>
</evidence>
<dbReference type="EMBL" id="FAXC01000472">
    <property type="protein sequence ID" value="CUV10726.1"/>
    <property type="molecule type" value="Genomic_DNA"/>
</dbReference>
<protein>
    <submittedName>
        <fullName evidence="1">Uncharacterized protein</fullName>
    </submittedName>
</protein>
<dbReference type="InterPro" id="IPR013783">
    <property type="entry name" value="Ig-like_fold"/>
</dbReference>
<proteinExistence type="predicted"/>
<dbReference type="Gene3D" id="2.60.40.10">
    <property type="entry name" value="Immunoglobulins"/>
    <property type="match status" value="1"/>
</dbReference>
<sequence>MVRVLAVLLLVTNIFSQEGDIFDTPTKQETIQLESTIPSTAPVAVIEAFKVVPRERKRPRPGAKKQYSKMRLNPVDETAQQKLNQKVDLLLAASSGDTLALDARKSYDDNQDKISFKWASMSAIDFKQQNETAIGFRIPEVMIEQIFLFKLTLNDGRYNTNYLVGIKAKPGQTVSYRGLQHQVAQSGEKVQISAIAPGAIRNKDLSYLWRPPDGITLSSNTEPDISFKAPITDTDSHYILFLAVSGPQGDVVDRDSIRVTIKSKSKNQKAIIQGLNTKSLPAARVAQINQFLQSTIEQGGYIDVLDPELYATLATSPKNYFYPGGYQKPAKSPYEPVFSVRCNSLADATENSLAVGGTDVIAWDFKKNDVLKLNYYSVFNTASGEPSKTGLQSAVVPLKMADRINLSTTIVLDDQGAPIGMTDIRPAVENALQELFSGKKAKPKQDDRKGSQDLKARILQSINDTIEFYKSHPEVLAVTALIVGGLTIAIFGGDKDLGMPPDFPFE</sequence>
<reference evidence="1" key="1">
    <citation type="submission" date="2015-10" db="EMBL/GenBank/DDBJ databases">
        <authorList>
            <person name="Gilbert D.G."/>
        </authorList>
    </citation>
    <scope>NUCLEOTIDE SEQUENCE</scope>
</reference>